<evidence type="ECO:0000256" key="6">
    <source>
        <dbReference type="SAM" id="Coils"/>
    </source>
</evidence>
<feature type="signal peptide" evidence="8">
    <location>
        <begin position="1"/>
        <end position="22"/>
    </location>
</feature>
<dbReference type="PANTHER" id="PTHR21659">
    <property type="entry name" value="HYDROPHOBIC PROTEIN RCI2 LOW TEMPERATURE AND SALT RESPONSIVE PROTEIN LTI6 -RELATED"/>
    <property type="match status" value="1"/>
</dbReference>
<sequence>MSLRTFTLSFLLVFMVFGSTHAAIVVPTPATPAAETAAEAAALDAVNEYRESLKEMSGKERRQLKREQRKAVKNALEDYRDADTNTLLLVLVTILLPPLGVLLYEGELTSKFWIALLLTLLFYLPGLIYALLVIFGNA</sequence>
<dbReference type="GO" id="GO:0016020">
    <property type="term" value="C:membrane"/>
    <property type="evidence" value="ECO:0007669"/>
    <property type="project" value="UniProtKB-SubCell"/>
</dbReference>
<protein>
    <submittedName>
        <fullName evidence="9">Uncharacterized membrane protein YqaE (UPF0057 family)</fullName>
    </submittedName>
</protein>
<accession>A0A840EE40</accession>
<reference evidence="9 10" key="1">
    <citation type="submission" date="2020-08" db="EMBL/GenBank/DDBJ databases">
        <title>Genomic Encyclopedia of Type Strains, Phase IV (KMG-IV): sequencing the most valuable type-strain genomes for metagenomic binning, comparative biology and taxonomic classification.</title>
        <authorList>
            <person name="Goeker M."/>
        </authorList>
    </citation>
    <scope>NUCLEOTIDE SEQUENCE [LARGE SCALE GENOMIC DNA]</scope>
    <source>
        <strain evidence="9 10">DSM 105137</strain>
    </source>
</reference>
<keyword evidence="8" id="KW-0732">Signal</keyword>
<evidence type="ECO:0000313" key="10">
    <source>
        <dbReference type="Proteomes" id="UP000576209"/>
    </source>
</evidence>
<dbReference type="EMBL" id="JACIFF010000004">
    <property type="protein sequence ID" value="MBB4079206.1"/>
    <property type="molecule type" value="Genomic_DNA"/>
</dbReference>
<comment type="caution">
    <text evidence="9">The sequence shown here is derived from an EMBL/GenBank/DDBJ whole genome shotgun (WGS) entry which is preliminary data.</text>
</comment>
<gene>
    <name evidence="9" type="ORF">GGR28_001826</name>
</gene>
<proteinExistence type="inferred from homology"/>
<feature type="coiled-coil region" evidence="6">
    <location>
        <begin position="50"/>
        <end position="82"/>
    </location>
</feature>
<comment type="similarity">
    <text evidence="2">Belongs to the UPF0057 (PMP3) family.</text>
</comment>
<dbReference type="InterPro" id="IPR000612">
    <property type="entry name" value="PMP3"/>
</dbReference>
<dbReference type="PROSITE" id="PS01309">
    <property type="entry name" value="UPF0057"/>
    <property type="match status" value="1"/>
</dbReference>
<evidence type="ECO:0000256" key="5">
    <source>
        <dbReference type="ARBA" id="ARBA00023136"/>
    </source>
</evidence>
<name>A0A840EE40_9BACT</name>
<dbReference type="PANTHER" id="PTHR21659:SF42">
    <property type="entry name" value="UPF0057 MEMBRANE PROTEIN ZK632.10-RELATED"/>
    <property type="match status" value="1"/>
</dbReference>
<dbReference type="AlphaFoldDB" id="A0A840EE40"/>
<evidence type="ECO:0000256" key="2">
    <source>
        <dbReference type="ARBA" id="ARBA00009530"/>
    </source>
</evidence>
<feature type="chain" id="PRO_5032553722" evidence="8">
    <location>
        <begin position="23"/>
        <end position="138"/>
    </location>
</feature>
<organism evidence="9 10">
    <name type="scientific">Neolewinella aquimaris</name>
    <dbReference type="NCBI Taxonomy" id="1835722"/>
    <lineage>
        <taxon>Bacteria</taxon>
        <taxon>Pseudomonadati</taxon>
        <taxon>Bacteroidota</taxon>
        <taxon>Saprospiria</taxon>
        <taxon>Saprospirales</taxon>
        <taxon>Lewinellaceae</taxon>
        <taxon>Neolewinella</taxon>
    </lineage>
</organism>
<evidence type="ECO:0000256" key="7">
    <source>
        <dbReference type="SAM" id="Phobius"/>
    </source>
</evidence>
<keyword evidence="4 7" id="KW-1133">Transmembrane helix</keyword>
<evidence type="ECO:0000256" key="4">
    <source>
        <dbReference type="ARBA" id="ARBA00022989"/>
    </source>
</evidence>
<keyword evidence="3 7" id="KW-0812">Transmembrane</keyword>
<evidence type="ECO:0000313" key="9">
    <source>
        <dbReference type="EMBL" id="MBB4079206.1"/>
    </source>
</evidence>
<dbReference type="Pfam" id="PF01679">
    <property type="entry name" value="Pmp3"/>
    <property type="match status" value="1"/>
</dbReference>
<evidence type="ECO:0000256" key="8">
    <source>
        <dbReference type="SAM" id="SignalP"/>
    </source>
</evidence>
<keyword evidence="6" id="KW-0175">Coiled coil</keyword>
<dbReference type="RefSeq" id="WP_246416588.1">
    <property type="nucleotide sequence ID" value="NZ_JACIFF010000004.1"/>
</dbReference>
<evidence type="ECO:0000256" key="3">
    <source>
        <dbReference type="ARBA" id="ARBA00022692"/>
    </source>
</evidence>
<comment type="subcellular location">
    <subcellularLocation>
        <location evidence="1">Membrane</location>
    </subcellularLocation>
</comment>
<feature type="transmembrane region" description="Helical" evidence="7">
    <location>
        <begin position="112"/>
        <end position="135"/>
    </location>
</feature>
<keyword evidence="10" id="KW-1185">Reference proteome</keyword>
<evidence type="ECO:0000256" key="1">
    <source>
        <dbReference type="ARBA" id="ARBA00004370"/>
    </source>
</evidence>
<feature type="transmembrane region" description="Helical" evidence="7">
    <location>
        <begin position="86"/>
        <end position="105"/>
    </location>
</feature>
<dbReference type="Proteomes" id="UP000576209">
    <property type="component" value="Unassembled WGS sequence"/>
</dbReference>
<keyword evidence="5 7" id="KW-0472">Membrane</keyword>